<keyword evidence="4" id="KW-1185">Reference proteome</keyword>
<feature type="region of interest" description="Disordered" evidence="1">
    <location>
        <begin position="30"/>
        <end position="51"/>
    </location>
</feature>
<dbReference type="RefSeq" id="WP_204913543.1">
    <property type="nucleotide sequence ID" value="NZ_BAAAYR010000004.1"/>
</dbReference>
<evidence type="ECO:0000256" key="2">
    <source>
        <dbReference type="SAM" id="SignalP"/>
    </source>
</evidence>
<organism evidence="3 4">
    <name type="scientific">Microlunatus spumicola</name>
    <dbReference type="NCBI Taxonomy" id="81499"/>
    <lineage>
        <taxon>Bacteria</taxon>
        <taxon>Bacillati</taxon>
        <taxon>Actinomycetota</taxon>
        <taxon>Actinomycetes</taxon>
        <taxon>Propionibacteriales</taxon>
        <taxon>Propionibacteriaceae</taxon>
        <taxon>Microlunatus</taxon>
    </lineage>
</organism>
<accession>A0ABP6XVD4</accession>
<dbReference type="PROSITE" id="PS51257">
    <property type="entry name" value="PROKAR_LIPOPROTEIN"/>
    <property type="match status" value="1"/>
</dbReference>
<evidence type="ECO:0000313" key="3">
    <source>
        <dbReference type="EMBL" id="GAA3572393.1"/>
    </source>
</evidence>
<evidence type="ECO:0000256" key="1">
    <source>
        <dbReference type="SAM" id="MobiDB-lite"/>
    </source>
</evidence>
<keyword evidence="2" id="KW-0732">Signal</keyword>
<feature type="signal peptide" evidence="2">
    <location>
        <begin position="1"/>
        <end position="30"/>
    </location>
</feature>
<dbReference type="Proteomes" id="UP001500767">
    <property type="component" value="Unassembled WGS sequence"/>
</dbReference>
<dbReference type="EMBL" id="BAAAYR010000004">
    <property type="protein sequence ID" value="GAA3572393.1"/>
    <property type="molecule type" value="Genomic_DNA"/>
</dbReference>
<feature type="region of interest" description="Disordered" evidence="1">
    <location>
        <begin position="74"/>
        <end position="95"/>
    </location>
</feature>
<reference evidence="4" key="1">
    <citation type="journal article" date="2019" name="Int. J. Syst. Evol. Microbiol.">
        <title>The Global Catalogue of Microorganisms (GCM) 10K type strain sequencing project: providing services to taxonomists for standard genome sequencing and annotation.</title>
        <authorList>
            <consortium name="The Broad Institute Genomics Platform"/>
            <consortium name="The Broad Institute Genome Sequencing Center for Infectious Disease"/>
            <person name="Wu L."/>
            <person name="Ma J."/>
        </authorList>
    </citation>
    <scope>NUCLEOTIDE SEQUENCE [LARGE SCALE GENOMIC DNA]</scope>
    <source>
        <strain evidence="4">JCM 16540</strain>
    </source>
</reference>
<feature type="compositionally biased region" description="Low complexity" evidence="1">
    <location>
        <begin position="36"/>
        <end position="45"/>
    </location>
</feature>
<name>A0ABP6XVD4_9ACTN</name>
<feature type="chain" id="PRO_5046217466" description="Lipoprotein" evidence="2">
    <location>
        <begin position="31"/>
        <end position="158"/>
    </location>
</feature>
<evidence type="ECO:0000313" key="4">
    <source>
        <dbReference type="Proteomes" id="UP001500767"/>
    </source>
</evidence>
<comment type="caution">
    <text evidence="3">The sequence shown here is derived from an EMBL/GenBank/DDBJ whole genome shotgun (WGS) entry which is preliminary data.</text>
</comment>
<protein>
    <recommendedName>
        <fullName evidence="5">Lipoprotein</fullName>
    </recommendedName>
</protein>
<proteinExistence type="predicted"/>
<gene>
    <name evidence="3" type="ORF">GCM10022197_31390</name>
</gene>
<evidence type="ECO:0008006" key="5">
    <source>
        <dbReference type="Google" id="ProtNLM"/>
    </source>
</evidence>
<sequence>MKISGRSRDLGAAAAGLALLVATLAGCSGAKDEPAQEAPAPAPAASSTGVISPPKLVTVPTLTKEKGIVSDTTMTGCTAAKGPVEATGTVKNSSDDSSDIVVVVSWIVPQGSDVVARGVAVVKDAEPGSSHDWKVSSDVKIDQQVQCVLSARRGSIKG</sequence>